<dbReference type="KEGG" id="pbap:Pla133_52530"/>
<evidence type="ECO:0000256" key="4">
    <source>
        <dbReference type="ARBA" id="ARBA00023172"/>
    </source>
</evidence>
<dbReference type="PROSITE" id="PS51900">
    <property type="entry name" value="CB"/>
    <property type="match status" value="1"/>
</dbReference>
<dbReference type="GO" id="GO:0006310">
    <property type="term" value="P:DNA recombination"/>
    <property type="evidence" value="ECO:0007669"/>
    <property type="project" value="UniProtKB-KW"/>
</dbReference>
<comment type="similarity">
    <text evidence="1">Belongs to the 'phage' integrase family.</text>
</comment>
<proteinExistence type="inferred from homology"/>
<sequence>MSEQDRRAHLPARQGERRLSAAQFQHLSDVPAAAVWLANIDNPNTRRAYQGDVEAFVSFCGVETPAELRLVTRAHLLAWRGVLEADGLAAATIRRKLSAVSSLFDHLCNENAVESNPVAGVKRPGDGANEGKTPALSDEQARKLLQAPRGDSLKAVRDRAILGTYLFHALRRSELAGLRVESMAERRGVMHLTVFGKGSKTRYVPIHPAALAAIDDYLELAGHREDRKGALFRPVRNNRTGKLDGAITGDGVYKMAKTYAAKAGVHVDGLCLHALRATAATNALEHEADIAYVQEWLGHTSISTTRLYDRRRSRPEDSPTFKVRY</sequence>
<evidence type="ECO:0000259" key="6">
    <source>
        <dbReference type="PROSITE" id="PS51898"/>
    </source>
</evidence>
<geneLocation type="plasmid" evidence="9">
    <name>ppla133_1</name>
</geneLocation>
<feature type="domain" description="Tyr recombinase" evidence="6">
    <location>
        <begin position="131"/>
        <end position="322"/>
    </location>
</feature>
<feature type="domain" description="Core-binding (CB)" evidence="7">
    <location>
        <begin position="27"/>
        <end position="108"/>
    </location>
</feature>
<dbReference type="Pfam" id="PF00589">
    <property type="entry name" value="Phage_integrase"/>
    <property type="match status" value="1"/>
</dbReference>
<dbReference type="InterPro" id="IPR044068">
    <property type="entry name" value="CB"/>
</dbReference>
<dbReference type="InterPro" id="IPR004107">
    <property type="entry name" value="Integrase_SAM-like_N"/>
</dbReference>
<dbReference type="Proteomes" id="UP000316921">
    <property type="component" value="Plasmid pPla133_1"/>
</dbReference>
<dbReference type="InterPro" id="IPR013762">
    <property type="entry name" value="Integrase-like_cat_sf"/>
</dbReference>
<dbReference type="Pfam" id="PF02899">
    <property type="entry name" value="Phage_int_SAM_1"/>
    <property type="match status" value="1"/>
</dbReference>
<dbReference type="SUPFAM" id="SSF56349">
    <property type="entry name" value="DNA breaking-rejoining enzymes"/>
    <property type="match status" value="1"/>
</dbReference>
<keyword evidence="8" id="KW-0614">Plasmid</keyword>
<organism evidence="8 9">
    <name type="scientific">Engelhardtia mirabilis</name>
    <dbReference type="NCBI Taxonomy" id="2528011"/>
    <lineage>
        <taxon>Bacteria</taxon>
        <taxon>Pseudomonadati</taxon>
        <taxon>Planctomycetota</taxon>
        <taxon>Planctomycetia</taxon>
        <taxon>Planctomycetia incertae sedis</taxon>
        <taxon>Engelhardtia</taxon>
    </lineage>
</organism>
<evidence type="ECO:0000256" key="5">
    <source>
        <dbReference type="PROSITE-ProRule" id="PRU01248"/>
    </source>
</evidence>
<keyword evidence="2" id="KW-0229">DNA integration</keyword>
<name>A0A518BT38_9BACT</name>
<dbReference type="InterPro" id="IPR050090">
    <property type="entry name" value="Tyrosine_recombinase_XerCD"/>
</dbReference>
<evidence type="ECO:0000313" key="8">
    <source>
        <dbReference type="EMBL" id="QDU70130.1"/>
    </source>
</evidence>
<evidence type="ECO:0000256" key="1">
    <source>
        <dbReference type="ARBA" id="ARBA00008857"/>
    </source>
</evidence>
<dbReference type="InterPro" id="IPR011010">
    <property type="entry name" value="DNA_brk_join_enz"/>
</dbReference>
<gene>
    <name evidence="8" type="primary">xerD</name>
    <name evidence="8" type="ORF">Pla133_52530</name>
</gene>
<evidence type="ECO:0000313" key="9">
    <source>
        <dbReference type="Proteomes" id="UP000316921"/>
    </source>
</evidence>
<dbReference type="InterPro" id="IPR002104">
    <property type="entry name" value="Integrase_catalytic"/>
</dbReference>
<dbReference type="RefSeq" id="WP_145168555.1">
    <property type="nucleotide sequence ID" value="NZ_CP036288.1"/>
</dbReference>
<dbReference type="PROSITE" id="PS51898">
    <property type="entry name" value="TYR_RECOMBINASE"/>
    <property type="match status" value="1"/>
</dbReference>
<dbReference type="PANTHER" id="PTHR30349:SF41">
    <property type="entry name" value="INTEGRASE_RECOMBINASE PROTEIN MJ0367-RELATED"/>
    <property type="match status" value="1"/>
</dbReference>
<evidence type="ECO:0000259" key="7">
    <source>
        <dbReference type="PROSITE" id="PS51900"/>
    </source>
</evidence>
<evidence type="ECO:0000256" key="3">
    <source>
        <dbReference type="ARBA" id="ARBA00023125"/>
    </source>
</evidence>
<dbReference type="Gene3D" id="1.10.150.130">
    <property type="match status" value="1"/>
</dbReference>
<dbReference type="GO" id="GO:0003677">
    <property type="term" value="F:DNA binding"/>
    <property type="evidence" value="ECO:0007669"/>
    <property type="project" value="UniProtKB-UniRule"/>
</dbReference>
<dbReference type="GO" id="GO:0015074">
    <property type="term" value="P:DNA integration"/>
    <property type="evidence" value="ECO:0007669"/>
    <property type="project" value="UniProtKB-KW"/>
</dbReference>
<dbReference type="PANTHER" id="PTHR30349">
    <property type="entry name" value="PHAGE INTEGRASE-RELATED"/>
    <property type="match status" value="1"/>
</dbReference>
<dbReference type="InterPro" id="IPR010998">
    <property type="entry name" value="Integrase_recombinase_N"/>
</dbReference>
<keyword evidence="4" id="KW-0233">DNA recombination</keyword>
<dbReference type="AlphaFoldDB" id="A0A518BT38"/>
<dbReference type="Gene3D" id="1.10.443.10">
    <property type="entry name" value="Intergrase catalytic core"/>
    <property type="match status" value="1"/>
</dbReference>
<dbReference type="EMBL" id="CP036288">
    <property type="protein sequence ID" value="QDU70130.1"/>
    <property type="molecule type" value="Genomic_DNA"/>
</dbReference>
<keyword evidence="3 5" id="KW-0238">DNA-binding</keyword>
<keyword evidence="9" id="KW-1185">Reference proteome</keyword>
<reference evidence="8 9" key="1">
    <citation type="submission" date="2019-02" db="EMBL/GenBank/DDBJ databases">
        <title>Deep-cultivation of Planctomycetes and their phenomic and genomic characterization uncovers novel biology.</title>
        <authorList>
            <person name="Wiegand S."/>
            <person name="Jogler M."/>
            <person name="Boedeker C."/>
            <person name="Pinto D."/>
            <person name="Vollmers J."/>
            <person name="Rivas-Marin E."/>
            <person name="Kohn T."/>
            <person name="Peeters S.H."/>
            <person name="Heuer A."/>
            <person name="Rast P."/>
            <person name="Oberbeckmann S."/>
            <person name="Bunk B."/>
            <person name="Jeske O."/>
            <person name="Meyerdierks A."/>
            <person name="Storesund J.E."/>
            <person name="Kallscheuer N."/>
            <person name="Luecker S."/>
            <person name="Lage O.M."/>
            <person name="Pohl T."/>
            <person name="Merkel B.J."/>
            <person name="Hornburger P."/>
            <person name="Mueller R.-W."/>
            <person name="Bruemmer F."/>
            <person name="Labrenz M."/>
            <person name="Spormann A.M."/>
            <person name="Op den Camp H."/>
            <person name="Overmann J."/>
            <person name="Amann R."/>
            <person name="Jetten M.S.M."/>
            <person name="Mascher T."/>
            <person name="Medema M.H."/>
            <person name="Devos D.P."/>
            <person name="Kaster A.-K."/>
            <person name="Ovreas L."/>
            <person name="Rohde M."/>
            <person name="Galperin M.Y."/>
            <person name="Jogler C."/>
        </authorList>
    </citation>
    <scope>NUCLEOTIDE SEQUENCE [LARGE SCALE GENOMIC DNA]</scope>
    <source>
        <strain evidence="8 9">Pla133</strain>
        <plasmid evidence="9">ppla133_1</plasmid>
    </source>
</reference>
<protein>
    <submittedName>
        <fullName evidence="8">Tyrosine recombinase XerD</fullName>
    </submittedName>
</protein>
<evidence type="ECO:0000256" key="2">
    <source>
        <dbReference type="ARBA" id="ARBA00022908"/>
    </source>
</evidence>
<accession>A0A518BT38</accession>